<dbReference type="EMBL" id="QDEB01077253">
    <property type="protein sequence ID" value="RZC34724.1"/>
    <property type="molecule type" value="Genomic_DNA"/>
</dbReference>
<dbReference type="InterPro" id="IPR036397">
    <property type="entry name" value="RNaseH_sf"/>
</dbReference>
<name>A0A482VPS1_ASBVE</name>
<dbReference type="Gene3D" id="3.30.420.10">
    <property type="entry name" value="Ribonuclease H-like superfamily/Ribonuclease H"/>
    <property type="match status" value="1"/>
</dbReference>
<evidence type="ECO:0000313" key="2">
    <source>
        <dbReference type="Proteomes" id="UP000292052"/>
    </source>
</evidence>
<dbReference type="GO" id="GO:0003676">
    <property type="term" value="F:nucleic acid binding"/>
    <property type="evidence" value="ECO:0007669"/>
    <property type="project" value="InterPro"/>
</dbReference>
<evidence type="ECO:0000313" key="1">
    <source>
        <dbReference type="EMBL" id="RZC34724.1"/>
    </source>
</evidence>
<sequence>MLRRRVKKRLIMQDNFNDLRVGLSEEWESIPQQFIQDLISSTLRRIEAIIRARSGNTQ</sequence>
<dbReference type="Proteomes" id="UP000292052">
    <property type="component" value="Unassembled WGS sequence"/>
</dbReference>
<organism evidence="1 2">
    <name type="scientific">Asbolus verrucosus</name>
    <name type="common">Desert ironclad beetle</name>
    <dbReference type="NCBI Taxonomy" id="1661398"/>
    <lineage>
        <taxon>Eukaryota</taxon>
        <taxon>Metazoa</taxon>
        <taxon>Ecdysozoa</taxon>
        <taxon>Arthropoda</taxon>
        <taxon>Hexapoda</taxon>
        <taxon>Insecta</taxon>
        <taxon>Pterygota</taxon>
        <taxon>Neoptera</taxon>
        <taxon>Endopterygota</taxon>
        <taxon>Coleoptera</taxon>
        <taxon>Polyphaga</taxon>
        <taxon>Cucujiformia</taxon>
        <taxon>Tenebrionidae</taxon>
        <taxon>Pimeliinae</taxon>
        <taxon>Asbolus</taxon>
    </lineage>
</organism>
<dbReference type="OrthoDB" id="25402at2759"/>
<comment type="caution">
    <text evidence="1">The sequence shown here is derived from an EMBL/GenBank/DDBJ whole genome shotgun (WGS) entry which is preliminary data.</text>
</comment>
<accession>A0A482VPS1</accession>
<gene>
    <name evidence="1" type="ORF">BDFB_014283</name>
</gene>
<keyword evidence="2" id="KW-1185">Reference proteome</keyword>
<dbReference type="AlphaFoldDB" id="A0A482VPS1"/>
<reference evidence="1 2" key="1">
    <citation type="submission" date="2017-03" db="EMBL/GenBank/DDBJ databases">
        <title>Genome of the blue death feigning beetle - Asbolus verrucosus.</title>
        <authorList>
            <person name="Rider S.D."/>
        </authorList>
    </citation>
    <scope>NUCLEOTIDE SEQUENCE [LARGE SCALE GENOMIC DNA]</scope>
    <source>
        <strain evidence="1">Butters</strain>
        <tissue evidence="1">Head and leg muscle</tissue>
    </source>
</reference>
<proteinExistence type="predicted"/>
<protein>
    <submittedName>
        <fullName evidence="1">Uncharacterized protein</fullName>
    </submittedName>
</protein>